<accession>A0A5N5HXG0</accession>
<feature type="domain" description="RNase H type-1" evidence="1">
    <location>
        <begin position="2"/>
        <end position="63"/>
    </location>
</feature>
<dbReference type="InterPro" id="IPR036397">
    <property type="entry name" value="RNaseH_sf"/>
</dbReference>
<sequence length="151" mass="16699">MNIDGAWNWDRNVAGFGAIVRDKTGNFVSAKCGREEDVFSPLQAEAVALRAGLSWAVHRGFATYFFRKRFTSDFGDVVRVLSRFVIHGANCGRYQGAPPFNQVKLSTLFAKETRLLIALHGVGLSVQQDCIWNVTPPSIVSDLLVEDNVLP</sequence>
<dbReference type="GO" id="GO:0003676">
    <property type="term" value="F:nucleic acid binding"/>
    <property type="evidence" value="ECO:0007669"/>
    <property type="project" value="InterPro"/>
</dbReference>
<dbReference type="PANTHER" id="PTHR47074:SF48">
    <property type="entry name" value="POLYNUCLEOTIDYL TRANSFERASE, RIBONUCLEASE H-LIKE SUPERFAMILY PROTEIN"/>
    <property type="match status" value="1"/>
</dbReference>
<evidence type="ECO:0000259" key="1">
    <source>
        <dbReference type="Pfam" id="PF13456"/>
    </source>
</evidence>
<dbReference type="OrthoDB" id="1752216at2759"/>
<dbReference type="Gene3D" id="3.30.420.10">
    <property type="entry name" value="Ribonuclease H-like superfamily/Ribonuclease H"/>
    <property type="match status" value="1"/>
</dbReference>
<dbReference type="SUPFAM" id="SSF53098">
    <property type="entry name" value="Ribonuclease H-like"/>
    <property type="match status" value="1"/>
</dbReference>
<gene>
    <name evidence="2" type="ORF">D8674_032879</name>
</gene>
<dbReference type="Proteomes" id="UP000327157">
    <property type="component" value="Chromosome 8"/>
</dbReference>
<organism evidence="2 3">
    <name type="scientific">Pyrus ussuriensis x Pyrus communis</name>
    <dbReference type="NCBI Taxonomy" id="2448454"/>
    <lineage>
        <taxon>Eukaryota</taxon>
        <taxon>Viridiplantae</taxon>
        <taxon>Streptophyta</taxon>
        <taxon>Embryophyta</taxon>
        <taxon>Tracheophyta</taxon>
        <taxon>Spermatophyta</taxon>
        <taxon>Magnoliopsida</taxon>
        <taxon>eudicotyledons</taxon>
        <taxon>Gunneridae</taxon>
        <taxon>Pentapetalae</taxon>
        <taxon>rosids</taxon>
        <taxon>fabids</taxon>
        <taxon>Rosales</taxon>
        <taxon>Rosaceae</taxon>
        <taxon>Amygdaloideae</taxon>
        <taxon>Maleae</taxon>
        <taxon>Pyrus</taxon>
    </lineage>
</organism>
<reference evidence="2 3" key="3">
    <citation type="submission" date="2019-11" db="EMBL/GenBank/DDBJ databases">
        <title>A de novo genome assembly of a pear dwarfing rootstock.</title>
        <authorList>
            <person name="Wang F."/>
            <person name="Wang J."/>
            <person name="Li S."/>
            <person name="Zhang Y."/>
            <person name="Fang M."/>
            <person name="Ma L."/>
            <person name="Zhao Y."/>
            <person name="Jiang S."/>
        </authorList>
    </citation>
    <scope>NUCLEOTIDE SEQUENCE [LARGE SCALE GENOMIC DNA]</scope>
    <source>
        <strain evidence="2">S2</strain>
        <tissue evidence="2">Leaf</tissue>
    </source>
</reference>
<keyword evidence="3" id="KW-1185">Reference proteome</keyword>
<dbReference type="InterPro" id="IPR012337">
    <property type="entry name" value="RNaseH-like_sf"/>
</dbReference>
<reference evidence="2 3" key="1">
    <citation type="submission" date="2019-09" db="EMBL/GenBank/DDBJ databases">
        <authorList>
            <person name="Ou C."/>
        </authorList>
    </citation>
    <scope>NUCLEOTIDE SEQUENCE [LARGE SCALE GENOMIC DNA]</scope>
    <source>
        <strain evidence="2">S2</strain>
        <tissue evidence="2">Leaf</tissue>
    </source>
</reference>
<evidence type="ECO:0000313" key="2">
    <source>
        <dbReference type="EMBL" id="KAB2628084.1"/>
    </source>
</evidence>
<protein>
    <submittedName>
        <fullName evidence="2">Membrane protein</fullName>
    </submittedName>
</protein>
<name>A0A5N5HXG0_9ROSA</name>
<dbReference type="GO" id="GO:0004523">
    <property type="term" value="F:RNA-DNA hybrid ribonuclease activity"/>
    <property type="evidence" value="ECO:0007669"/>
    <property type="project" value="InterPro"/>
</dbReference>
<evidence type="ECO:0000313" key="3">
    <source>
        <dbReference type="Proteomes" id="UP000327157"/>
    </source>
</evidence>
<dbReference type="CDD" id="cd06222">
    <property type="entry name" value="RNase_H_like"/>
    <property type="match status" value="1"/>
</dbReference>
<dbReference type="PANTHER" id="PTHR47074">
    <property type="entry name" value="BNAC02G40300D PROTEIN"/>
    <property type="match status" value="1"/>
</dbReference>
<dbReference type="Pfam" id="PF13456">
    <property type="entry name" value="RVT_3"/>
    <property type="match status" value="1"/>
</dbReference>
<comment type="caution">
    <text evidence="2">The sequence shown here is derived from an EMBL/GenBank/DDBJ whole genome shotgun (WGS) entry which is preliminary data.</text>
</comment>
<reference evidence="3" key="2">
    <citation type="submission" date="2019-10" db="EMBL/GenBank/DDBJ databases">
        <title>A de novo genome assembly of a pear dwarfing rootstock.</title>
        <authorList>
            <person name="Wang F."/>
            <person name="Wang J."/>
            <person name="Li S."/>
            <person name="Zhang Y."/>
            <person name="Fang M."/>
            <person name="Ma L."/>
            <person name="Zhao Y."/>
            <person name="Jiang S."/>
        </authorList>
    </citation>
    <scope>NUCLEOTIDE SEQUENCE [LARGE SCALE GENOMIC DNA]</scope>
</reference>
<dbReference type="InterPro" id="IPR002156">
    <property type="entry name" value="RNaseH_domain"/>
</dbReference>
<dbReference type="InterPro" id="IPR052929">
    <property type="entry name" value="RNase_H-like_EbsB-rel"/>
</dbReference>
<dbReference type="AlphaFoldDB" id="A0A5N5HXG0"/>
<dbReference type="InterPro" id="IPR044730">
    <property type="entry name" value="RNase_H-like_dom_plant"/>
</dbReference>
<proteinExistence type="predicted"/>
<dbReference type="EMBL" id="SMOL01000148">
    <property type="protein sequence ID" value="KAB2628084.1"/>
    <property type="molecule type" value="Genomic_DNA"/>
</dbReference>